<protein>
    <recommendedName>
        <fullName evidence="11">Glycosyl-4,4'-diaponeurosporenoate acyltransferase</fullName>
    </recommendedName>
</protein>
<dbReference type="EMBL" id="CP036526">
    <property type="protein sequence ID" value="QDT10995.1"/>
    <property type="molecule type" value="Genomic_DNA"/>
</dbReference>
<evidence type="ECO:0000256" key="10">
    <source>
        <dbReference type="ARBA" id="ARBA00023603"/>
    </source>
</evidence>
<organism evidence="14 15">
    <name type="scientific">Stieleria marina</name>
    <dbReference type="NCBI Taxonomy" id="1930275"/>
    <lineage>
        <taxon>Bacteria</taxon>
        <taxon>Pseudomonadati</taxon>
        <taxon>Planctomycetota</taxon>
        <taxon>Planctomycetia</taxon>
        <taxon>Pirellulales</taxon>
        <taxon>Pirellulaceae</taxon>
        <taxon>Stieleria</taxon>
    </lineage>
</organism>
<keyword evidence="6 13" id="KW-1133">Transmembrane helix</keyword>
<feature type="transmembrane region" description="Helical" evidence="13">
    <location>
        <begin position="119"/>
        <end position="137"/>
    </location>
</feature>
<feature type="transmembrane region" description="Helical" evidence="13">
    <location>
        <begin position="6"/>
        <end position="24"/>
    </location>
</feature>
<evidence type="ECO:0000256" key="11">
    <source>
        <dbReference type="ARBA" id="ARBA00023667"/>
    </source>
</evidence>
<dbReference type="Pfam" id="PF18927">
    <property type="entry name" value="CrtO"/>
    <property type="match status" value="1"/>
</dbReference>
<comment type="pathway">
    <text evidence="9">Carotenoid biosynthesis; staphyloxanthin biosynthesis; staphyloxanthin from farnesyl diphosphate: step 5/5.</text>
</comment>
<sequence length="159" mass="17925">MDFANPFHNSIFVLLLSWTVGAVLEPLLRRFVNYSEVETSLFRRSRTYELIGVPFVRWVILRGRLNCNPGLKRVKNGQIETLVETRKALTIAEFGHWIGFVVMLAAIGASIVAGVPSSVLASHFVVNVLGNAYLSLVQQYNRRRVDRLIARAERRGIDG</sequence>
<dbReference type="UniPathway" id="UPA00029">
    <property type="reaction ID" value="UER00560"/>
</dbReference>
<evidence type="ECO:0000256" key="1">
    <source>
        <dbReference type="ARBA" id="ARBA00004162"/>
    </source>
</evidence>
<proteinExistence type="inferred from homology"/>
<accession>A0A517NV43</accession>
<evidence type="ECO:0000256" key="3">
    <source>
        <dbReference type="ARBA" id="ARBA00022679"/>
    </source>
</evidence>
<comment type="similarity">
    <text evidence="10">Belongs to the acyltransferase CrtO family.</text>
</comment>
<evidence type="ECO:0000256" key="9">
    <source>
        <dbReference type="ARBA" id="ARBA00023588"/>
    </source>
</evidence>
<dbReference type="Proteomes" id="UP000319817">
    <property type="component" value="Chromosome"/>
</dbReference>
<keyword evidence="8" id="KW-0012">Acyltransferase</keyword>
<keyword evidence="5" id="KW-0732">Signal</keyword>
<gene>
    <name evidence="14" type="ORF">K239x_29880</name>
</gene>
<keyword evidence="3" id="KW-0808">Transferase</keyword>
<reference evidence="14 15" key="1">
    <citation type="submission" date="2019-02" db="EMBL/GenBank/DDBJ databases">
        <title>Deep-cultivation of Planctomycetes and their phenomic and genomic characterization uncovers novel biology.</title>
        <authorList>
            <person name="Wiegand S."/>
            <person name="Jogler M."/>
            <person name="Boedeker C."/>
            <person name="Pinto D."/>
            <person name="Vollmers J."/>
            <person name="Rivas-Marin E."/>
            <person name="Kohn T."/>
            <person name="Peeters S.H."/>
            <person name="Heuer A."/>
            <person name="Rast P."/>
            <person name="Oberbeckmann S."/>
            <person name="Bunk B."/>
            <person name="Jeske O."/>
            <person name="Meyerdierks A."/>
            <person name="Storesund J.E."/>
            <person name="Kallscheuer N."/>
            <person name="Luecker S."/>
            <person name="Lage O.M."/>
            <person name="Pohl T."/>
            <person name="Merkel B.J."/>
            <person name="Hornburger P."/>
            <person name="Mueller R.-W."/>
            <person name="Bruemmer F."/>
            <person name="Labrenz M."/>
            <person name="Spormann A.M."/>
            <person name="Op den Camp H."/>
            <person name="Overmann J."/>
            <person name="Amann R."/>
            <person name="Jetten M.S.M."/>
            <person name="Mascher T."/>
            <person name="Medema M.H."/>
            <person name="Devos D.P."/>
            <person name="Kaster A.-K."/>
            <person name="Ovreas L."/>
            <person name="Rohde M."/>
            <person name="Galperin M.Y."/>
            <person name="Jogler C."/>
        </authorList>
    </citation>
    <scope>NUCLEOTIDE SEQUENCE [LARGE SCALE GENOMIC DNA]</scope>
    <source>
        <strain evidence="14 15">K23_9</strain>
    </source>
</reference>
<feature type="transmembrane region" description="Helical" evidence="13">
    <location>
        <begin position="94"/>
        <end position="113"/>
    </location>
</feature>
<evidence type="ECO:0000256" key="13">
    <source>
        <dbReference type="SAM" id="Phobius"/>
    </source>
</evidence>
<dbReference type="InterPro" id="IPR044021">
    <property type="entry name" value="CrtO"/>
</dbReference>
<evidence type="ECO:0000256" key="7">
    <source>
        <dbReference type="ARBA" id="ARBA00023136"/>
    </source>
</evidence>
<keyword evidence="2" id="KW-1003">Cell membrane</keyword>
<evidence type="ECO:0000256" key="6">
    <source>
        <dbReference type="ARBA" id="ARBA00022989"/>
    </source>
</evidence>
<comment type="subcellular location">
    <subcellularLocation>
        <location evidence="1">Cell membrane</location>
        <topology evidence="1">Single-pass membrane protein</topology>
    </subcellularLocation>
</comment>
<evidence type="ECO:0000256" key="4">
    <source>
        <dbReference type="ARBA" id="ARBA00022692"/>
    </source>
</evidence>
<comment type="function">
    <text evidence="12">Catalyzes the acylation of glycosyl-4,4'-diaponeurosporenoate, i.e. the esterification of glucose at the C6'' position with the carboxyl group of the C(15) fatty acid 12-methyltetradecanoic acid, to yield staphyloxanthin. This is the last step in the biosynthesis of this orange pigment, present in most staphylococci strains.</text>
</comment>
<keyword evidence="15" id="KW-1185">Reference proteome</keyword>
<keyword evidence="7 13" id="KW-0472">Membrane</keyword>
<evidence type="ECO:0000256" key="2">
    <source>
        <dbReference type="ARBA" id="ARBA00022475"/>
    </source>
</evidence>
<evidence type="ECO:0000313" key="15">
    <source>
        <dbReference type="Proteomes" id="UP000319817"/>
    </source>
</evidence>
<keyword evidence="4 13" id="KW-0812">Transmembrane</keyword>
<dbReference type="GO" id="GO:0005886">
    <property type="term" value="C:plasma membrane"/>
    <property type="evidence" value="ECO:0007669"/>
    <property type="project" value="UniProtKB-SubCell"/>
</dbReference>
<dbReference type="AlphaFoldDB" id="A0A517NV43"/>
<evidence type="ECO:0000256" key="8">
    <source>
        <dbReference type="ARBA" id="ARBA00023315"/>
    </source>
</evidence>
<evidence type="ECO:0000313" key="14">
    <source>
        <dbReference type="EMBL" id="QDT10995.1"/>
    </source>
</evidence>
<evidence type="ECO:0000256" key="12">
    <source>
        <dbReference type="ARBA" id="ARBA00025324"/>
    </source>
</evidence>
<dbReference type="GO" id="GO:0016746">
    <property type="term" value="F:acyltransferase activity"/>
    <property type="evidence" value="ECO:0007669"/>
    <property type="project" value="UniProtKB-KW"/>
</dbReference>
<evidence type="ECO:0000256" key="5">
    <source>
        <dbReference type="ARBA" id="ARBA00022729"/>
    </source>
</evidence>
<name>A0A517NV43_9BACT</name>